<gene>
    <name evidence="2" type="ORF">CleRT_00230</name>
</gene>
<dbReference type="HAMAP" id="MF_00386">
    <property type="entry name" value="UPF0161_YidD"/>
    <property type="match status" value="1"/>
</dbReference>
<dbReference type="NCBIfam" id="TIGR00278">
    <property type="entry name" value="membrane protein insertion efficiency factor YidD"/>
    <property type="match status" value="1"/>
</dbReference>
<organism evidence="2 3">
    <name type="scientific">Candidatus Coxiella mudrowiae</name>
    <dbReference type="NCBI Taxonomy" id="2054173"/>
    <lineage>
        <taxon>Bacteria</taxon>
        <taxon>Pseudomonadati</taxon>
        <taxon>Pseudomonadota</taxon>
        <taxon>Gammaproteobacteria</taxon>
        <taxon>Legionellales</taxon>
        <taxon>Coxiellaceae</taxon>
        <taxon>Coxiella</taxon>
    </lineage>
</organism>
<protein>
    <recommendedName>
        <fullName evidence="1">Putative membrane protein insertion efficiency factor</fullName>
    </recommendedName>
</protein>
<sequence length="88" mass="10161">MCKPIIQSIDHVIRSIFLGMIKIYQYVISPYVGSACRFYPSCSRYAETAFSRFNVVKAIYLTLFRLLKCHPFDSGGIDQVPKNYKKLT</sequence>
<reference evidence="2 3" key="1">
    <citation type="journal article" date="2015" name="Genome Biol. Evol.">
        <title>Distinctive Genome Reduction Rates Revealed by Genomic Analyses of Two Coxiella-Like Endosymbionts in Ticks.</title>
        <authorList>
            <person name="Gottlieb Y."/>
            <person name="Lalzar I."/>
            <person name="Klasson L."/>
        </authorList>
    </citation>
    <scope>NUCLEOTIDE SEQUENCE [LARGE SCALE GENOMIC DNA]</scope>
    <source>
        <strain evidence="2 3">CRt</strain>
    </source>
</reference>
<comment type="function">
    <text evidence="1">Could be involved in insertion of integral membrane proteins into the membrane.</text>
</comment>
<accession>A0ABM5UT86</accession>
<dbReference type="Proteomes" id="UP000063965">
    <property type="component" value="Chromosome"/>
</dbReference>
<keyword evidence="1" id="KW-1003">Cell membrane</keyword>
<evidence type="ECO:0000313" key="3">
    <source>
        <dbReference type="Proteomes" id="UP000063965"/>
    </source>
</evidence>
<name>A0ABM5UT86_9COXI</name>
<comment type="similarity">
    <text evidence="1">Belongs to the UPF0161 family.</text>
</comment>
<proteinExistence type="inferred from homology"/>
<evidence type="ECO:0000256" key="1">
    <source>
        <dbReference type="HAMAP-Rule" id="MF_00386"/>
    </source>
</evidence>
<keyword evidence="3" id="KW-1185">Reference proteome</keyword>
<dbReference type="SMART" id="SM01234">
    <property type="entry name" value="Haemolytic"/>
    <property type="match status" value="1"/>
</dbReference>
<evidence type="ECO:0000313" key="2">
    <source>
        <dbReference type="EMBL" id="AKQ33143.1"/>
    </source>
</evidence>
<dbReference type="PANTHER" id="PTHR33383:SF1">
    <property type="entry name" value="MEMBRANE PROTEIN INSERTION EFFICIENCY FACTOR-RELATED"/>
    <property type="match status" value="1"/>
</dbReference>
<keyword evidence="1" id="KW-0472">Membrane</keyword>
<comment type="subcellular location">
    <subcellularLocation>
        <location evidence="1">Cell membrane</location>
        <topology evidence="1">Peripheral membrane protein</topology>
        <orientation evidence="1">Cytoplasmic side</orientation>
    </subcellularLocation>
</comment>
<dbReference type="PANTHER" id="PTHR33383">
    <property type="entry name" value="MEMBRANE PROTEIN INSERTION EFFICIENCY FACTOR-RELATED"/>
    <property type="match status" value="1"/>
</dbReference>
<dbReference type="InterPro" id="IPR002696">
    <property type="entry name" value="Membr_insert_effic_factor_YidD"/>
</dbReference>
<dbReference type="Pfam" id="PF01809">
    <property type="entry name" value="YidD"/>
    <property type="match status" value="1"/>
</dbReference>
<dbReference type="RefSeq" id="WP_048874742.1">
    <property type="nucleotide sequence ID" value="NZ_CP011126.1"/>
</dbReference>
<dbReference type="EMBL" id="CP011126">
    <property type="protein sequence ID" value="AKQ33143.1"/>
    <property type="molecule type" value="Genomic_DNA"/>
</dbReference>